<sequence>MNLAVYHMVLSVGGDERRRLDVEATEIELFDTTQYMHQIDDDTGCSSWPPALAAASGGQTHQPYGGVRHGCRGIQANDAASSDHKVSSSWCQEFTDLGVDLWVMEDYGAMDERWKLRHRVVLPWQLSVTLERPLLIEGGDDGDVIMHGNHQWLGDVQYNIKRFVVTVKPPDVLLLSRNMLRESLLPQTFFNNQQLHPNPLATVSLPLLKD</sequence>
<dbReference type="EnsemblPlants" id="OPUNC07G24030.1">
    <property type="protein sequence ID" value="OPUNC07G24030.1"/>
    <property type="gene ID" value="OPUNC07G24030"/>
</dbReference>
<reference evidence="1" key="2">
    <citation type="submission" date="2018-05" db="EMBL/GenBank/DDBJ databases">
        <title>OpunRS2 (Oryza punctata Reference Sequence Version 2).</title>
        <authorList>
            <person name="Zhang J."/>
            <person name="Kudrna D."/>
            <person name="Lee S."/>
            <person name="Talag J."/>
            <person name="Welchert J."/>
            <person name="Wing R.A."/>
        </authorList>
    </citation>
    <scope>NUCLEOTIDE SEQUENCE [LARGE SCALE GENOMIC DNA]</scope>
</reference>
<evidence type="ECO:0000313" key="1">
    <source>
        <dbReference type="EnsemblPlants" id="OPUNC07G24030.1"/>
    </source>
</evidence>
<keyword evidence="2" id="KW-1185">Reference proteome</keyword>
<reference evidence="1" key="1">
    <citation type="submission" date="2015-04" db="UniProtKB">
        <authorList>
            <consortium name="EnsemblPlants"/>
        </authorList>
    </citation>
    <scope>IDENTIFICATION</scope>
</reference>
<dbReference type="HOGENOM" id="CLU_1311918_0_0_1"/>
<protein>
    <submittedName>
        <fullName evidence="1">Uncharacterized protein</fullName>
    </submittedName>
</protein>
<dbReference type="AlphaFoldDB" id="A0A0E0LPI0"/>
<accession>A0A0E0LPI0</accession>
<organism evidence="1">
    <name type="scientific">Oryza punctata</name>
    <name type="common">Red rice</name>
    <dbReference type="NCBI Taxonomy" id="4537"/>
    <lineage>
        <taxon>Eukaryota</taxon>
        <taxon>Viridiplantae</taxon>
        <taxon>Streptophyta</taxon>
        <taxon>Embryophyta</taxon>
        <taxon>Tracheophyta</taxon>
        <taxon>Spermatophyta</taxon>
        <taxon>Magnoliopsida</taxon>
        <taxon>Liliopsida</taxon>
        <taxon>Poales</taxon>
        <taxon>Poaceae</taxon>
        <taxon>BOP clade</taxon>
        <taxon>Oryzoideae</taxon>
        <taxon>Oryzeae</taxon>
        <taxon>Oryzinae</taxon>
        <taxon>Oryza</taxon>
    </lineage>
</organism>
<proteinExistence type="predicted"/>
<evidence type="ECO:0000313" key="2">
    <source>
        <dbReference type="Proteomes" id="UP000026962"/>
    </source>
</evidence>
<dbReference type="Proteomes" id="UP000026962">
    <property type="component" value="Chromosome 7"/>
</dbReference>
<dbReference type="Gramene" id="OPUNC07G24030.1">
    <property type="protein sequence ID" value="OPUNC07G24030.1"/>
    <property type="gene ID" value="OPUNC07G24030"/>
</dbReference>
<name>A0A0E0LPI0_ORYPU</name>